<dbReference type="AlphaFoldDB" id="A0A7Y8GWZ3"/>
<comment type="caution">
    <text evidence="3">The sequence shown here is derived from an EMBL/GenBank/DDBJ whole genome shotgun (WGS) entry which is preliminary data.</text>
</comment>
<feature type="chain" id="PRO_5031572778" evidence="2">
    <location>
        <begin position="32"/>
        <end position="330"/>
    </location>
</feature>
<dbReference type="Proteomes" id="UP000545507">
    <property type="component" value="Unassembled WGS sequence"/>
</dbReference>
<keyword evidence="4" id="KW-1185">Reference proteome</keyword>
<keyword evidence="2" id="KW-0732">Signal</keyword>
<proteinExistence type="inferred from homology"/>
<dbReference type="PANTHER" id="PTHR42928:SF5">
    <property type="entry name" value="BLR1237 PROTEIN"/>
    <property type="match status" value="1"/>
</dbReference>
<organism evidence="3 4">
    <name type="scientific">Hydrogenophaga aromaticivorans</name>
    <dbReference type="NCBI Taxonomy" id="2610898"/>
    <lineage>
        <taxon>Bacteria</taxon>
        <taxon>Pseudomonadati</taxon>
        <taxon>Pseudomonadota</taxon>
        <taxon>Betaproteobacteria</taxon>
        <taxon>Burkholderiales</taxon>
        <taxon>Comamonadaceae</taxon>
        <taxon>Hydrogenophaga</taxon>
    </lineage>
</organism>
<dbReference type="PIRSF" id="PIRSF017082">
    <property type="entry name" value="YflP"/>
    <property type="match status" value="1"/>
</dbReference>
<feature type="signal peptide" evidence="2">
    <location>
        <begin position="1"/>
        <end position="31"/>
    </location>
</feature>
<evidence type="ECO:0000313" key="3">
    <source>
        <dbReference type="EMBL" id="NWF46401.1"/>
    </source>
</evidence>
<evidence type="ECO:0000256" key="2">
    <source>
        <dbReference type="SAM" id="SignalP"/>
    </source>
</evidence>
<dbReference type="InterPro" id="IPR042100">
    <property type="entry name" value="Bug_dom1"/>
</dbReference>
<protein>
    <submittedName>
        <fullName evidence="3">Tripartite tricarboxylate transporter substrate binding protein</fullName>
    </submittedName>
</protein>
<dbReference type="InterPro" id="IPR005064">
    <property type="entry name" value="BUG"/>
</dbReference>
<dbReference type="Pfam" id="PF03401">
    <property type="entry name" value="TctC"/>
    <property type="match status" value="1"/>
</dbReference>
<dbReference type="Gene3D" id="3.40.190.150">
    <property type="entry name" value="Bordetella uptake gene, domain 1"/>
    <property type="match status" value="1"/>
</dbReference>
<reference evidence="3 4" key="1">
    <citation type="submission" date="2019-09" db="EMBL/GenBank/DDBJ databases">
        <title>Hydrogenophaga aromatica sp. nov., isolated from a para-xylene-degrading enrichment culture.</title>
        <authorList>
            <person name="Tancsics A."/>
            <person name="Banerjee S."/>
        </authorList>
    </citation>
    <scope>NUCLEOTIDE SEQUENCE [LARGE SCALE GENOMIC DNA]</scope>
    <source>
        <strain evidence="3 4">D2P1</strain>
    </source>
</reference>
<name>A0A7Y8GWZ3_9BURK</name>
<sequence>MAKEYPMKLHRRQILSFVVAGCAVNAWPAGAADWPSRPIRLIAGGAGSVTDIRARWLADRVGPLLGQPMVVENNAAAGGSVAAEQVARAAPDGHTLLLTHQGIAAINPHLFAKPRYDALADFVAVARFGIGQLALVVPAVSPITSVADLLARARAKPGSMNYGSNGNGTPPHLAAEELKRMASIEAVHVPYKGGGALLTALLGSQVDWAIEGLTPLLPHVKSGALRALAVSGARRVPAWPEVPTLAEAGVPGYEYIGWTGIAAPAATPQPVVERLNREINKVATSDEGRRFFAQAGADAGELSPTEFTAFIRAEHARFGQLIRAAGLKTE</sequence>
<comment type="similarity">
    <text evidence="1">Belongs to the UPF0065 (bug) family.</text>
</comment>
<accession>A0A7Y8GWZ3</accession>
<gene>
    <name evidence="3" type="ORF">F3K02_14245</name>
</gene>
<dbReference type="SUPFAM" id="SSF53850">
    <property type="entry name" value="Periplasmic binding protein-like II"/>
    <property type="match status" value="1"/>
</dbReference>
<dbReference type="PANTHER" id="PTHR42928">
    <property type="entry name" value="TRICARBOXYLATE-BINDING PROTEIN"/>
    <property type="match status" value="1"/>
</dbReference>
<evidence type="ECO:0000313" key="4">
    <source>
        <dbReference type="Proteomes" id="UP000545507"/>
    </source>
</evidence>
<dbReference type="Gene3D" id="3.40.190.10">
    <property type="entry name" value="Periplasmic binding protein-like II"/>
    <property type="match status" value="1"/>
</dbReference>
<evidence type="ECO:0000256" key="1">
    <source>
        <dbReference type="ARBA" id="ARBA00006987"/>
    </source>
</evidence>
<dbReference type="CDD" id="cd07012">
    <property type="entry name" value="PBP2_Bug_TTT"/>
    <property type="match status" value="1"/>
</dbReference>
<dbReference type="EMBL" id="VYGV01000012">
    <property type="protein sequence ID" value="NWF46401.1"/>
    <property type="molecule type" value="Genomic_DNA"/>
</dbReference>